<evidence type="ECO:0000313" key="2">
    <source>
        <dbReference type="Proteomes" id="UP000192727"/>
    </source>
</evidence>
<dbReference type="AlphaFoldDB" id="A0A1U9YTV5"/>
<sequence>MTRKMDTLKKSGHSSHLKALFVYVPIRDELGTKSTRTHNNSLRYEQMQTRKTLIKLRVFKMDSYLIRGETFFIGEPVFFWTLALADIIFR</sequence>
<protein>
    <submittedName>
        <fullName evidence="1">Uncharacterized protein</fullName>
    </submittedName>
</protein>
<dbReference type="Proteomes" id="UP000192727">
    <property type="component" value="Chromosome"/>
</dbReference>
<reference evidence="1 2" key="1">
    <citation type="submission" date="2017-03" db="EMBL/GenBank/DDBJ databases">
        <title>Paenibacillus larvae genome sequencing.</title>
        <authorList>
            <person name="Dingman D.W."/>
        </authorList>
    </citation>
    <scope>NUCLEOTIDE SEQUENCE [LARGE SCALE GENOMIC DNA]</scope>
    <source>
        <strain evidence="1 2">SAG 10367</strain>
    </source>
</reference>
<dbReference type="EMBL" id="CP020557">
    <property type="protein sequence ID" value="ARF69844.1"/>
    <property type="molecule type" value="Genomic_DNA"/>
</dbReference>
<organism evidence="1 2">
    <name type="scientific">Paenibacillus larvae subsp. pulvifaciens</name>
    <dbReference type="NCBI Taxonomy" id="1477"/>
    <lineage>
        <taxon>Bacteria</taxon>
        <taxon>Bacillati</taxon>
        <taxon>Bacillota</taxon>
        <taxon>Bacilli</taxon>
        <taxon>Bacillales</taxon>
        <taxon>Paenibacillaceae</taxon>
        <taxon>Paenibacillus</taxon>
    </lineage>
</organism>
<name>A0A1U9YTV5_9BACL</name>
<proteinExistence type="predicted"/>
<evidence type="ECO:0000313" key="1">
    <source>
        <dbReference type="EMBL" id="ARF69844.1"/>
    </source>
</evidence>
<accession>A0A1U9YTV5</accession>
<gene>
    <name evidence="1" type="ORF">B7C51_21395</name>
</gene>